<dbReference type="Pfam" id="PF06985">
    <property type="entry name" value="HET"/>
    <property type="match status" value="1"/>
</dbReference>
<accession>A0A8E2EJV6</accession>
<keyword evidence="3" id="KW-1185">Reference proteome</keyword>
<evidence type="ECO:0000259" key="1">
    <source>
        <dbReference type="Pfam" id="PF06985"/>
    </source>
</evidence>
<dbReference type="EMBL" id="KV744820">
    <property type="protein sequence ID" value="OCK85347.1"/>
    <property type="molecule type" value="Genomic_DNA"/>
</dbReference>
<sequence length="460" mass="53215">MFEFPYTYRYSPLSLGSDIRLLRLMPHKDGTAPIQCQLFDYSLQDSGKRTHLYEALSYVWGGSDKLRSISIDKYNLPVTVNFHTALSRLRDRFIERIIWIDAICINQVDLKELSLQVQLMAKIYSKANRVIIWLREMEPDSEQVFEDIRLSANEESTEHSKKEINQQAILNLLQRPWFQRIWVLQEVAAARHVVIMCGSVEIDRYAFCLGLKSLKLSYTASPELQTLPSVTYLIERAGLRSKCTTNLPERFSLNIRCLPELIDMFHTRKASDVHDKVYALLDMSSDEPDEAGLRPDYEVSWKELFQKLIKFALGKDVSVETSDRTQRAVIKSKGSILGQVSSVRSDDRQNVNIKFTSKNTAWNLGDKMEWTLQASAKSIRERDIICLLQGASKPTIIRLYRDHFAIIVIAVTPLKKSGSFEQLELSKSIKYFPRDFPLVWDWNSSWESRKIEKDQRIGCL</sequence>
<dbReference type="PANTHER" id="PTHR24148:SF78">
    <property type="entry name" value="HETEROKARYON INCOMPATIBILITY DOMAIN-CONTAINING PROTEIN"/>
    <property type="match status" value="1"/>
</dbReference>
<dbReference type="Proteomes" id="UP000250266">
    <property type="component" value="Unassembled WGS sequence"/>
</dbReference>
<feature type="domain" description="Heterokaryon incompatibility" evidence="1">
    <location>
        <begin position="53"/>
        <end position="186"/>
    </location>
</feature>
<gene>
    <name evidence="2" type="ORF">K432DRAFT_413342</name>
</gene>
<reference evidence="2 3" key="1">
    <citation type="journal article" date="2016" name="Nat. Commun.">
        <title>Ectomycorrhizal ecology is imprinted in the genome of the dominant symbiotic fungus Cenococcum geophilum.</title>
        <authorList>
            <consortium name="DOE Joint Genome Institute"/>
            <person name="Peter M."/>
            <person name="Kohler A."/>
            <person name="Ohm R.A."/>
            <person name="Kuo A."/>
            <person name="Krutzmann J."/>
            <person name="Morin E."/>
            <person name="Arend M."/>
            <person name="Barry K.W."/>
            <person name="Binder M."/>
            <person name="Choi C."/>
            <person name="Clum A."/>
            <person name="Copeland A."/>
            <person name="Grisel N."/>
            <person name="Haridas S."/>
            <person name="Kipfer T."/>
            <person name="LaButti K."/>
            <person name="Lindquist E."/>
            <person name="Lipzen A."/>
            <person name="Maire R."/>
            <person name="Meier B."/>
            <person name="Mihaltcheva S."/>
            <person name="Molinier V."/>
            <person name="Murat C."/>
            <person name="Poggeler S."/>
            <person name="Quandt C.A."/>
            <person name="Sperisen C."/>
            <person name="Tritt A."/>
            <person name="Tisserant E."/>
            <person name="Crous P.W."/>
            <person name="Henrissat B."/>
            <person name="Nehls U."/>
            <person name="Egli S."/>
            <person name="Spatafora J.W."/>
            <person name="Grigoriev I.V."/>
            <person name="Martin F.M."/>
        </authorList>
    </citation>
    <scope>NUCLEOTIDE SEQUENCE [LARGE SCALE GENOMIC DNA]</scope>
    <source>
        <strain evidence="2 3">CBS 459.81</strain>
    </source>
</reference>
<dbReference type="InterPro" id="IPR052895">
    <property type="entry name" value="HetReg/Transcr_Mod"/>
</dbReference>
<dbReference type="OrthoDB" id="194358at2759"/>
<dbReference type="InterPro" id="IPR010730">
    <property type="entry name" value="HET"/>
</dbReference>
<organism evidence="2 3">
    <name type="scientific">Lepidopterella palustris CBS 459.81</name>
    <dbReference type="NCBI Taxonomy" id="1314670"/>
    <lineage>
        <taxon>Eukaryota</taxon>
        <taxon>Fungi</taxon>
        <taxon>Dikarya</taxon>
        <taxon>Ascomycota</taxon>
        <taxon>Pezizomycotina</taxon>
        <taxon>Dothideomycetes</taxon>
        <taxon>Pleosporomycetidae</taxon>
        <taxon>Mytilinidiales</taxon>
        <taxon>Argynnaceae</taxon>
        <taxon>Lepidopterella</taxon>
    </lineage>
</organism>
<evidence type="ECO:0000313" key="3">
    <source>
        <dbReference type="Proteomes" id="UP000250266"/>
    </source>
</evidence>
<dbReference type="PANTHER" id="PTHR24148">
    <property type="entry name" value="ANKYRIN REPEAT DOMAIN-CONTAINING PROTEIN 39 HOMOLOG-RELATED"/>
    <property type="match status" value="1"/>
</dbReference>
<evidence type="ECO:0000313" key="2">
    <source>
        <dbReference type="EMBL" id="OCK85347.1"/>
    </source>
</evidence>
<protein>
    <submittedName>
        <fullName evidence="2">HET-domain-containing protein</fullName>
    </submittedName>
</protein>
<proteinExistence type="predicted"/>
<name>A0A8E2EJV6_9PEZI</name>
<dbReference type="AlphaFoldDB" id="A0A8E2EJV6"/>